<dbReference type="InterPro" id="IPR043129">
    <property type="entry name" value="ATPase_NBD"/>
</dbReference>
<dbReference type="CDD" id="cd24025">
    <property type="entry name" value="ASKHA_NBD_ParM_pCBH-like"/>
    <property type="match status" value="1"/>
</dbReference>
<proteinExistence type="predicted"/>
<evidence type="ECO:0000259" key="1">
    <source>
        <dbReference type="Pfam" id="PF17989"/>
    </source>
</evidence>
<dbReference type="EMBL" id="KY368639">
    <property type="protein sequence ID" value="APZ82369.1"/>
    <property type="molecule type" value="Genomic_DNA"/>
</dbReference>
<dbReference type="Pfam" id="PF21522">
    <property type="entry name" value="MreB-like_C"/>
    <property type="match status" value="1"/>
</dbReference>
<organism evidence="3 4">
    <name type="scientific">Bacillus phage vB_BsuM-Goe2</name>
    <dbReference type="NCBI Taxonomy" id="1933062"/>
    <lineage>
        <taxon>Viruses</taxon>
        <taxon>Duplodnaviria</taxon>
        <taxon>Heunggongvirae</taxon>
        <taxon>Uroviricota</taxon>
        <taxon>Caudoviricetes</taxon>
        <taxon>Herelleviridae</taxon>
        <taxon>Spounavirinae</taxon>
        <taxon>Okubovirus</taxon>
        <taxon>Okubovirus camphawk</taxon>
    </lineage>
</organism>
<evidence type="ECO:0000313" key="4">
    <source>
        <dbReference type="Proteomes" id="UP000224660"/>
    </source>
</evidence>
<dbReference type="InterPro" id="IPR040607">
    <property type="entry name" value="ALP_N"/>
</dbReference>
<name>A0A217EQP6_9CAUD</name>
<dbReference type="Pfam" id="PF17989">
    <property type="entry name" value="ALP_N"/>
    <property type="match status" value="1"/>
</dbReference>
<feature type="domain" description="Actin-like protein N-terminal" evidence="1">
    <location>
        <begin position="6"/>
        <end position="165"/>
    </location>
</feature>
<dbReference type="Proteomes" id="UP000224660">
    <property type="component" value="Segment"/>
</dbReference>
<evidence type="ECO:0000313" key="3">
    <source>
        <dbReference type="EMBL" id="APZ82369.1"/>
    </source>
</evidence>
<protein>
    <submittedName>
        <fullName evidence="3">Plasmid segregation protein</fullName>
    </submittedName>
</protein>
<feature type="domain" description="Actin homologue MreB-like C-terminal" evidence="2">
    <location>
        <begin position="190"/>
        <end position="302"/>
    </location>
</feature>
<evidence type="ECO:0000259" key="2">
    <source>
        <dbReference type="Pfam" id="PF21522"/>
    </source>
</evidence>
<reference evidence="3 4" key="1">
    <citation type="journal article" date="2017" name="Viruses">
        <title>Characterization of Bacillus subtilis Viruses vB_BsuM-Goe2 and vB_BsuM-Goe3.</title>
        <authorList>
            <person name="Willms I.M."/>
            <person name="Hoppert M."/>
            <person name="Hertel R."/>
        </authorList>
    </citation>
    <scope>NUCLEOTIDE SEQUENCE [LARGE SCALE GENOMIC DNA]</scope>
</reference>
<dbReference type="InterPro" id="IPR049067">
    <property type="entry name" value="MreB-like_C"/>
</dbReference>
<dbReference type="SUPFAM" id="SSF53067">
    <property type="entry name" value="Actin-like ATPase domain"/>
    <property type="match status" value="2"/>
</dbReference>
<dbReference type="Gene3D" id="3.30.420.40">
    <property type="match status" value="2"/>
</dbReference>
<gene>
    <name evidence="3" type="ORF">Goe2_c13300</name>
</gene>
<accession>A0A217EQP6</accession>
<sequence>MTHISAIDIGFLYTKAIIDGRQVKFKSVVGNGREQNFQNLDFGMNSNEDNITVKSGLDVNFVSDLAINQSDVVLHSLEADRFSDEVTKQLVLTAFGLGFGSDHVETKVVSGLPVSHYSKYQEEIKKLFIGDGSYKIHNFDVTSKGYAVRGSAKVIEAEFIPQPFGALLDRILDKDGDIADKELAKQTVAVIDPGFGTTDVYVSRSLSPIERLTFSTPTAMNFAYDLIANKIEEQTGISLAHYKLEKAVSNKYYRVEGKQYDLTSIIQWAFRSASTQLVTEVLNKWKSNSKEIDKVLIAGGTGAAWSKWLKEKFPTAEVLDDTQWAVANGYYKWGVRKFG</sequence>